<keyword evidence="2" id="KW-0012">Acyltransferase</keyword>
<proteinExistence type="predicted"/>
<evidence type="ECO:0000313" key="5">
    <source>
        <dbReference type="Proteomes" id="UP000031563"/>
    </source>
</evidence>
<keyword evidence="5" id="KW-1185">Reference proteome</keyword>
<dbReference type="CDD" id="cd04301">
    <property type="entry name" value="NAT_SF"/>
    <property type="match status" value="1"/>
</dbReference>
<evidence type="ECO:0000256" key="2">
    <source>
        <dbReference type="ARBA" id="ARBA00023315"/>
    </source>
</evidence>
<dbReference type="PANTHER" id="PTHR43800:SF1">
    <property type="entry name" value="PEPTIDYL-LYSINE N-ACETYLTRANSFERASE YJAB"/>
    <property type="match status" value="1"/>
</dbReference>
<reference evidence="4" key="1">
    <citation type="submission" date="2015-02" db="EMBL/GenBank/DDBJ databases">
        <title>Genome Assembly of Bacillaceae bacterium MTCC 8252.</title>
        <authorList>
            <person name="Verma A."/>
            <person name="Khatri I."/>
            <person name="Mual P."/>
            <person name="Subramanian S."/>
            <person name="Krishnamurthi S."/>
        </authorList>
    </citation>
    <scope>NUCLEOTIDE SEQUENCE [LARGE SCALE GENOMIC DNA]</scope>
    <source>
        <strain evidence="4">MTCC 8252</strain>
    </source>
</reference>
<dbReference type="OrthoDB" id="2189687at2"/>
<dbReference type="STRING" id="1221996.QY95_02696"/>
<evidence type="ECO:0000313" key="4">
    <source>
        <dbReference type="EMBL" id="KKB37919.1"/>
    </source>
</evidence>
<dbReference type="InterPro" id="IPR016181">
    <property type="entry name" value="Acyl_CoA_acyltransferase"/>
</dbReference>
<organism evidence="4 5">
    <name type="scientific">Bacillus thermotolerans</name>
    <name type="common">Quasibacillus thermotolerans</name>
    <dbReference type="NCBI Taxonomy" id="1221996"/>
    <lineage>
        <taxon>Bacteria</taxon>
        <taxon>Bacillati</taxon>
        <taxon>Bacillota</taxon>
        <taxon>Bacilli</taxon>
        <taxon>Bacillales</taxon>
        <taxon>Bacillaceae</taxon>
        <taxon>Bacillus</taxon>
    </lineage>
</organism>
<keyword evidence="1" id="KW-0808">Transferase</keyword>
<dbReference type="RefSeq" id="WP_039237720.1">
    <property type="nucleotide sequence ID" value="NZ_JWIR02000050.1"/>
</dbReference>
<evidence type="ECO:0000256" key="1">
    <source>
        <dbReference type="ARBA" id="ARBA00022679"/>
    </source>
</evidence>
<dbReference type="EMBL" id="JWIR02000050">
    <property type="protein sequence ID" value="KKB37919.1"/>
    <property type="molecule type" value="Genomic_DNA"/>
</dbReference>
<dbReference type="InterPro" id="IPR000182">
    <property type="entry name" value="GNAT_dom"/>
</dbReference>
<accession>A0A0F5HYU5</accession>
<protein>
    <submittedName>
        <fullName evidence="4">RibT protein</fullName>
    </submittedName>
</protein>
<gene>
    <name evidence="4" type="ORF">QY95_02696</name>
</gene>
<accession>A0A0F5HX07</accession>
<comment type="caution">
    <text evidence="4">The sequence shown here is derived from an EMBL/GenBank/DDBJ whole genome shotgun (WGS) entry which is preliminary data.</text>
</comment>
<dbReference type="Gene3D" id="3.40.630.30">
    <property type="match status" value="1"/>
</dbReference>
<dbReference type="AlphaFoldDB" id="A0A0F5HYU5"/>
<feature type="domain" description="N-acetyltransferase" evidence="3">
    <location>
        <begin position="3"/>
        <end position="125"/>
    </location>
</feature>
<dbReference type="PANTHER" id="PTHR43800">
    <property type="entry name" value="PEPTIDYL-LYSINE N-ACETYLTRANSFERASE YJAB"/>
    <property type="match status" value="1"/>
</dbReference>
<name>A0A0F5HYU5_BACTR</name>
<dbReference type="GO" id="GO:0016747">
    <property type="term" value="F:acyltransferase activity, transferring groups other than amino-acyl groups"/>
    <property type="evidence" value="ECO:0007669"/>
    <property type="project" value="InterPro"/>
</dbReference>
<evidence type="ECO:0000259" key="3">
    <source>
        <dbReference type="PROSITE" id="PS51186"/>
    </source>
</evidence>
<sequence length="125" mass="14692">MLIRYKKSFEKIAMGLLSFMPEERDIKKLQQTMKGYETEDDWQLYLWKDEEDIIGAIGIRVGEEVEIQHISVNPSYRQEGIGKRMIKAITEMHTDKRIVPSSSTTTFFQKFAKEEEGKEQKEDLV</sequence>
<dbReference type="PROSITE" id="PS51186">
    <property type="entry name" value="GNAT"/>
    <property type="match status" value="1"/>
</dbReference>
<dbReference type="SUPFAM" id="SSF55729">
    <property type="entry name" value="Acyl-CoA N-acyltransferases (Nat)"/>
    <property type="match status" value="1"/>
</dbReference>
<dbReference type="Pfam" id="PF00583">
    <property type="entry name" value="Acetyltransf_1"/>
    <property type="match status" value="1"/>
</dbReference>
<dbReference type="Proteomes" id="UP000031563">
    <property type="component" value="Unassembled WGS sequence"/>
</dbReference>